<dbReference type="InterPro" id="IPR051158">
    <property type="entry name" value="Metallophosphoesterase_sf"/>
</dbReference>
<reference evidence="4" key="1">
    <citation type="submission" date="2022-11" db="UniProtKB">
        <authorList>
            <consortium name="WormBaseParasite"/>
        </authorList>
    </citation>
    <scope>IDENTIFICATION</scope>
</reference>
<feature type="transmembrane region" description="Helical" evidence="1">
    <location>
        <begin position="101"/>
        <end position="126"/>
    </location>
</feature>
<dbReference type="PANTHER" id="PTHR31302:SF0">
    <property type="entry name" value="TRANSMEMBRANE PROTEIN WITH METALLOPHOSPHOESTERASE DOMAIN"/>
    <property type="match status" value="1"/>
</dbReference>
<feature type="transmembrane region" description="Helical" evidence="1">
    <location>
        <begin position="147"/>
        <end position="166"/>
    </location>
</feature>
<proteinExistence type="predicted"/>
<protein>
    <submittedName>
        <fullName evidence="4">Calcineurin-like phosphoesterase domain-containing protein</fullName>
    </submittedName>
</protein>
<feature type="transmembrane region" description="Helical" evidence="1">
    <location>
        <begin position="72"/>
        <end position="95"/>
    </location>
</feature>
<dbReference type="CDD" id="cd07385">
    <property type="entry name" value="MPP_YkuE_C"/>
    <property type="match status" value="1"/>
</dbReference>
<evidence type="ECO:0000259" key="2">
    <source>
        <dbReference type="Pfam" id="PF00149"/>
    </source>
</evidence>
<feature type="transmembrane region" description="Helical" evidence="1">
    <location>
        <begin position="39"/>
        <end position="60"/>
    </location>
</feature>
<keyword evidence="1" id="KW-1133">Transmembrane helix</keyword>
<dbReference type="InterPro" id="IPR029052">
    <property type="entry name" value="Metallo-depent_PP-like"/>
</dbReference>
<keyword evidence="1" id="KW-0472">Membrane</keyword>
<evidence type="ECO:0000313" key="4">
    <source>
        <dbReference type="WBParaSite" id="jg8700"/>
    </source>
</evidence>
<name>A0A915ES01_9BILA</name>
<keyword evidence="3" id="KW-1185">Reference proteome</keyword>
<sequence>MAKINKFILWIAILIVIDLALLIWRWTSTGMTHSLASRFQGLVFVEILMSIFSYIVYQRCSGSPENKTPQRIAIRIIVLLFLIIAQSASVFFFVYLPENSIVVECCFLCVSVYAHWAVFLLPLIGMEKVLKQFLPSVRHPVLKSKSLHTYAALAIAITLTSFGHVATRLTPTIVRSDVLIPGLPDNLNGFTIALVTDVHIGPTVGKDRVEQIVSLVNSLNADMIAIAGDLVDGFVDNLERRVLPFAGLKAKHAVFFATGNHEYYFGSVDDWLKFFSSKLHLNVLRNTHKTIALDDKDNQNGSLCVVGLDDLVTESLSIQGHKMNPKAAVEGCPPKSIIVVLAHQPNAVRKIIDSTDRHIDLILSGHTHNGQFYIFWPVVYLQNAYIHGLYRDSSSGTQIYVSAGVNYAGPPVKYGTTAKLF</sequence>
<dbReference type="Pfam" id="PF00149">
    <property type="entry name" value="Metallophos"/>
    <property type="match status" value="1"/>
</dbReference>
<organism evidence="3 4">
    <name type="scientific">Ditylenchus dipsaci</name>
    <dbReference type="NCBI Taxonomy" id="166011"/>
    <lineage>
        <taxon>Eukaryota</taxon>
        <taxon>Metazoa</taxon>
        <taxon>Ecdysozoa</taxon>
        <taxon>Nematoda</taxon>
        <taxon>Chromadorea</taxon>
        <taxon>Rhabditida</taxon>
        <taxon>Tylenchina</taxon>
        <taxon>Tylenchomorpha</taxon>
        <taxon>Sphaerularioidea</taxon>
        <taxon>Anguinidae</taxon>
        <taxon>Anguininae</taxon>
        <taxon>Ditylenchus</taxon>
    </lineage>
</organism>
<dbReference type="AlphaFoldDB" id="A0A915ES01"/>
<keyword evidence="1" id="KW-0812">Transmembrane</keyword>
<dbReference type="SUPFAM" id="SSF56300">
    <property type="entry name" value="Metallo-dependent phosphatases"/>
    <property type="match status" value="1"/>
</dbReference>
<feature type="transmembrane region" description="Helical" evidence="1">
    <location>
        <begin position="7"/>
        <end position="27"/>
    </location>
</feature>
<feature type="domain" description="Calcineurin-like phosphoesterase" evidence="2">
    <location>
        <begin position="191"/>
        <end position="369"/>
    </location>
</feature>
<dbReference type="Proteomes" id="UP000887574">
    <property type="component" value="Unplaced"/>
</dbReference>
<dbReference type="InterPro" id="IPR004843">
    <property type="entry name" value="Calcineurin-like_PHP"/>
</dbReference>
<evidence type="ECO:0000256" key="1">
    <source>
        <dbReference type="SAM" id="Phobius"/>
    </source>
</evidence>
<evidence type="ECO:0000313" key="3">
    <source>
        <dbReference type="Proteomes" id="UP000887574"/>
    </source>
</evidence>
<dbReference type="GO" id="GO:0016787">
    <property type="term" value="F:hydrolase activity"/>
    <property type="evidence" value="ECO:0007669"/>
    <property type="project" value="InterPro"/>
</dbReference>
<dbReference type="Gene3D" id="3.60.21.10">
    <property type="match status" value="1"/>
</dbReference>
<dbReference type="WBParaSite" id="jg8700">
    <property type="protein sequence ID" value="jg8700"/>
    <property type="gene ID" value="jg8700"/>
</dbReference>
<accession>A0A915ES01</accession>
<dbReference type="PANTHER" id="PTHR31302">
    <property type="entry name" value="TRANSMEMBRANE PROTEIN WITH METALLOPHOSPHOESTERASE DOMAIN-RELATED"/>
    <property type="match status" value="1"/>
</dbReference>